<protein>
    <submittedName>
        <fullName evidence="2">Unnamed protein product</fullName>
    </submittedName>
</protein>
<reference evidence="2" key="1">
    <citation type="submission" date="2023-04" db="EMBL/GenBank/DDBJ databases">
        <title>Phytophthora fragariaefolia NBRC 109709.</title>
        <authorList>
            <person name="Ichikawa N."/>
            <person name="Sato H."/>
            <person name="Tonouchi N."/>
        </authorList>
    </citation>
    <scope>NUCLEOTIDE SEQUENCE</scope>
    <source>
        <strain evidence="2">NBRC 109709</strain>
    </source>
</reference>
<evidence type="ECO:0000256" key="1">
    <source>
        <dbReference type="SAM" id="MobiDB-lite"/>
    </source>
</evidence>
<dbReference type="InterPro" id="IPR043502">
    <property type="entry name" value="DNA/RNA_pol_sf"/>
</dbReference>
<dbReference type="PANTHER" id="PTHR33064:SF37">
    <property type="entry name" value="RIBONUCLEASE H"/>
    <property type="match status" value="1"/>
</dbReference>
<organism evidence="2 3">
    <name type="scientific">Phytophthora fragariaefolia</name>
    <dbReference type="NCBI Taxonomy" id="1490495"/>
    <lineage>
        <taxon>Eukaryota</taxon>
        <taxon>Sar</taxon>
        <taxon>Stramenopiles</taxon>
        <taxon>Oomycota</taxon>
        <taxon>Peronosporomycetes</taxon>
        <taxon>Peronosporales</taxon>
        <taxon>Peronosporaceae</taxon>
        <taxon>Phytophthora</taxon>
    </lineage>
</organism>
<dbReference type="Proteomes" id="UP001165121">
    <property type="component" value="Unassembled WGS sequence"/>
</dbReference>
<name>A0A9W7D450_9STRA</name>
<dbReference type="AlphaFoldDB" id="A0A9W7D450"/>
<dbReference type="Gene3D" id="3.10.10.10">
    <property type="entry name" value="HIV Type 1 Reverse Transcriptase, subunit A, domain 1"/>
    <property type="match status" value="1"/>
</dbReference>
<dbReference type="PANTHER" id="PTHR33064">
    <property type="entry name" value="POL PROTEIN"/>
    <property type="match status" value="1"/>
</dbReference>
<evidence type="ECO:0000313" key="2">
    <source>
        <dbReference type="EMBL" id="GMF53698.1"/>
    </source>
</evidence>
<dbReference type="InterPro" id="IPR051320">
    <property type="entry name" value="Viral_Replic_Matur_Polypro"/>
</dbReference>
<feature type="compositionally biased region" description="Basic and acidic residues" evidence="1">
    <location>
        <begin position="54"/>
        <end position="64"/>
    </location>
</feature>
<dbReference type="OrthoDB" id="97558at2759"/>
<evidence type="ECO:0000313" key="3">
    <source>
        <dbReference type="Proteomes" id="UP001165121"/>
    </source>
</evidence>
<dbReference type="InterPro" id="IPR043128">
    <property type="entry name" value="Rev_trsase/Diguanyl_cyclase"/>
</dbReference>
<dbReference type="SUPFAM" id="SSF56672">
    <property type="entry name" value="DNA/RNA polymerases"/>
    <property type="match status" value="1"/>
</dbReference>
<proteinExistence type="predicted"/>
<dbReference type="EMBL" id="BSXT01003330">
    <property type="protein sequence ID" value="GMF53698.1"/>
    <property type="molecule type" value="Genomic_DNA"/>
</dbReference>
<feature type="compositionally biased region" description="Basic and acidic residues" evidence="1">
    <location>
        <begin position="1"/>
        <end position="20"/>
    </location>
</feature>
<gene>
    <name evidence="2" type="ORF">Pfra01_002225200</name>
</gene>
<dbReference type="Gene3D" id="3.30.70.270">
    <property type="match status" value="1"/>
</dbReference>
<keyword evidence="3" id="KW-1185">Reference proteome</keyword>
<sequence>MAKEYQAVEKARRASEHNDSLSRQGKASLPRPRINENSEDNPEDAEDASTPVDESPKSRFEPGDRISIMSDQGRRSEPFHDYSSNNVQNPELPAEQQARLIAVLKNHDNVMTTSGNALPPPAYGVVWDIDVGGDAPIKQRARRIPLRQLKKLYELLKGLLKAGLIAKKNGLDIRLCIDYKLVNAVTMIMEYAMPLVDDLLADLEAYLWFCSLDATGGFWAIMMTVRAQERADRSRQLRNEASRHWSARPQNVRTKFDAVHEDSVTADPVSQLINSPDADMFTASEADTSTLVPVFDRRSFVDDICFGGKRSTNVW</sequence>
<accession>A0A9W7D450</accession>
<feature type="compositionally biased region" description="Acidic residues" evidence="1">
    <location>
        <begin position="37"/>
        <end position="47"/>
    </location>
</feature>
<comment type="caution">
    <text evidence="2">The sequence shown here is derived from an EMBL/GenBank/DDBJ whole genome shotgun (WGS) entry which is preliminary data.</text>
</comment>
<feature type="region of interest" description="Disordered" evidence="1">
    <location>
        <begin position="1"/>
        <end position="90"/>
    </location>
</feature>